<dbReference type="PANTHER" id="PTHR34846">
    <property type="entry name" value="4-CARBOXYMUCONOLACTONE DECARBOXYLASE FAMILY PROTEIN (AFU_ORTHOLOGUE AFUA_6G11590)"/>
    <property type="match status" value="1"/>
</dbReference>
<geneLocation type="plasmid" evidence="1 2">
    <name>unnamed2</name>
</geneLocation>
<name>A0ABY6D5L5_9RHOB</name>
<protein>
    <submittedName>
        <fullName evidence="1">Carboxymuconolactone decarboxylase family protein</fullName>
    </submittedName>
</protein>
<evidence type="ECO:0000313" key="1">
    <source>
        <dbReference type="EMBL" id="UXX81446.1"/>
    </source>
</evidence>
<sequence>MRNKPLEYKSLSTAQKRVYDQISSGPRGRVGGPFPALLSTPEIADRVQALGASLRFDGKLPSHIREIAILVTSRHWDCLAEWNAHVLIGQAEGLDETVIERIANDSPLLAQPSENALTRDLCKELLETQFINDDLYERATQAFGQDGLVELVTIVGYFAMLSMILNTYEVAPESDYQNIPDHLRLPNV</sequence>
<dbReference type="SUPFAM" id="SSF69118">
    <property type="entry name" value="AhpD-like"/>
    <property type="match status" value="1"/>
</dbReference>
<dbReference type="InterPro" id="IPR029032">
    <property type="entry name" value="AhpD-like"/>
</dbReference>
<dbReference type="Gene3D" id="1.20.1290.10">
    <property type="entry name" value="AhpD-like"/>
    <property type="match status" value="1"/>
</dbReference>
<gene>
    <name evidence="1" type="ORF">N7U68_00880</name>
</gene>
<dbReference type="RefSeq" id="WP_263046646.1">
    <property type="nucleotide sequence ID" value="NZ_CP106737.1"/>
</dbReference>
<accession>A0ABY6D5L5</accession>
<organism evidence="1 2">
    <name type="scientific">Roseovarius pelagicus</name>
    <dbReference type="NCBI Taxonomy" id="2980108"/>
    <lineage>
        <taxon>Bacteria</taxon>
        <taxon>Pseudomonadati</taxon>
        <taxon>Pseudomonadota</taxon>
        <taxon>Alphaproteobacteria</taxon>
        <taxon>Rhodobacterales</taxon>
        <taxon>Roseobacteraceae</taxon>
        <taxon>Roseovarius</taxon>
    </lineage>
</organism>
<keyword evidence="2" id="KW-1185">Reference proteome</keyword>
<evidence type="ECO:0000313" key="2">
    <source>
        <dbReference type="Proteomes" id="UP001064087"/>
    </source>
</evidence>
<reference evidence="1" key="1">
    <citation type="submission" date="2022-10" db="EMBL/GenBank/DDBJ databases">
        <title>Roseovarius pelagicus sp. nov., isolated from Arctic seawater.</title>
        <authorList>
            <person name="Hong Y.W."/>
            <person name="Hwang C.Y."/>
        </authorList>
    </citation>
    <scope>NUCLEOTIDE SEQUENCE</scope>
    <source>
        <strain evidence="1">HL-MP18</strain>
        <plasmid evidence="1">unnamed2</plasmid>
    </source>
</reference>
<dbReference type="PANTHER" id="PTHR34846:SF11">
    <property type="entry name" value="4-CARBOXYMUCONOLACTONE DECARBOXYLASE FAMILY PROTEIN (AFU_ORTHOLOGUE AFUA_6G11590)"/>
    <property type="match status" value="1"/>
</dbReference>
<dbReference type="EMBL" id="CP106737">
    <property type="protein sequence ID" value="UXX81446.1"/>
    <property type="molecule type" value="Genomic_DNA"/>
</dbReference>
<keyword evidence="1" id="KW-0614">Plasmid</keyword>
<dbReference type="Proteomes" id="UP001064087">
    <property type="component" value="Plasmid unnamed2"/>
</dbReference>
<proteinExistence type="predicted"/>